<dbReference type="Gene3D" id="2.40.50.500">
    <property type="entry name" value="NigD-like N-terminal OB domain"/>
    <property type="match status" value="1"/>
</dbReference>
<sequence length="223" mass="24351">MLMPLVALLMACSSDSYDTGDGSLSYMVADFVEAETDASAKVVSIVTDRDERLWLTRSVKFDWAEKPDTAYRSLIYYNKVKDGNGQYVAEPVGATQVLTPAVTATADIKGGMKTDPVVFESAWKSHNGKYINLDLSVKTGTVDGEYGQQTVGMACDGIDTRTDGTRLVRLTLYHDQASVPEYYSAKLYMSIPVEYIPIELSAGDEVQVSIATYGGQVVKTFGF</sequence>
<dbReference type="AlphaFoldDB" id="A0A8E1QYV9"/>
<evidence type="ECO:0008006" key="3">
    <source>
        <dbReference type="Google" id="ProtNLM"/>
    </source>
</evidence>
<reference evidence="1 2" key="1">
    <citation type="submission" date="2015-06" db="EMBL/GenBank/DDBJ databases">
        <title>Prevotella sp. 109, sp. nov., a novel member of the family Prevotellaceae isolated from human faeces.</title>
        <authorList>
            <person name="Shkoporov A.N."/>
            <person name="Chaplin A.V."/>
            <person name="Kafarskaia L.I."/>
            <person name="Efimov B.A."/>
        </authorList>
    </citation>
    <scope>NUCLEOTIDE SEQUENCE [LARGE SCALE GENOMIC DNA]</scope>
    <source>
        <strain evidence="1 2">109</strain>
    </source>
</reference>
<dbReference type="RefSeq" id="WP_053398426.1">
    <property type="nucleotide sequence ID" value="NZ_LFQU01000013.1"/>
</dbReference>
<proteinExistence type="predicted"/>
<comment type="caution">
    <text evidence="1">The sequence shown here is derived from an EMBL/GenBank/DDBJ whole genome shotgun (WGS) entry which is preliminary data.</text>
</comment>
<dbReference type="Proteomes" id="UP000036951">
    <property type="component" value="Unassembled WGS sequence"/>
</dbReference>
<evidence type="ECO:0000313" key="2">
    <source>
        <dbReference type="Proteomes" id="UP000036951"/>
    </source>
</evidence>
<evidence type="ECO:0000313" key="1">
    <source>
        <dbReference type="EMBL" id="KOO68469.1"/>
    </source>
</evidence>
<keyword evidence="2" id="KW-1185">Reference proteome</keyword>
<dbReference type="InterPro" id="IPR038143">
    <property type="entry name" value="NigD-like_C_dom_sf"/>
</dbReference>
<dbReference type="EMBL" id="LFQU01000013">
    <property type="protein sequence ID" value="KOO68469.1"/>
    <property type="molecule type" value="Genomic_DNA"/>
</dbReference>
<dbReference type="Gene3D" id="2.60.40.2370">
    <property type="entry name" value="NigD-like, C-terminal beta sandwich domain"/>
    <property type="match status" value="1"/>
</dbReference>
<protein>
    <recommendedName>
        <fullName evidence="3">NigD-like protein</fullName>
    </recommendedName>
</protein>
<gene>
    <name evidence="1" type="ORF">ACU52_08090</name>
</gene>
<dbReference type="InterPro" id="IPR038179">
    <property type="entry name" value="NigD-like_N_sf"/>
</dbReference>
<dbReference type="OrthoDB" id="1068111at2"/>
<organism evidence="1 2">
    <name type="scientific">Xylanibacter rarus</name>
    <dbReference type="NCBI Taxonomy" id="1676614"/>
    <lineage>
        <taxon>Bacteria</taxon>
        <taxon>Pseudomonadati</taxon>
        <taxon>Bacteroidota</taxon>
        <taxon>Bacteroidia</taxon>
        <taxon>Bacteroidales</taxon>
        <taxon>Prevotellaceae</taxon>
        <taxon>Xylanibacter</taxon>
    </lineage>
</organism>
<name>A0A8E1QYV9_9BACT</name>
<accession>A0A8E1QYV9</accession>